<dbReference type="AlphaFoldDB" id="A0AAW0L5Y1"/>
<dbReference type="Proteomes" id="UP000237347">
    <property type="component" value="Unassembled WGS sequence"/>
</dbReference>
<evidence type="ECO:0000313" key="2">
    <source>
        <dbReference type="Proteomes" id="UP000237347"/>
    </source>
</evidence>
<gene>
    <name evidence="1" type="ORF">CFP56_007112</name>
</gene>
<dbReference type="EMBL" id="PKMF04000146">
    <property type="protein sequence ID" value="KAK7847098.1"/>
    <property type="molecule type" value="Genomic_DNA"/>
</dbReference>
<name>A0AAW0L5Y1_QUESU</name>
<sequence length="68" mass="7734">MYNLGGPNPIHNPVSAWTNPLQNNRARINRKVPRGPNPIHNPINAWSDSLQNNHARINRKDAVFVLFV</sequence>
<accession>A0AAW0L5Y1</accession>
<reference evidence="1 2" key="1">
    <citation type="journal article" date="2018" name="Sci. Data">
        <title>The draft genome sequence of cork oak.</title>
        <authorList>
            <person name="Ramos A.M."/>
            <person name="Usie A."/>
            <person name="Barbosa P."/>
            <person name="Barros P.M."/>
            <person name="Capote T."/>
            <person name="Chaves I."/>
            <person name="Simoes F."/>
            <person name="Abreu I."/>
            <person name="Carrasquinho I."/>
            <person name="Faro C."/>
            <person name="Guimaraes J.B."/>
            <person name="Mendonca D."/>
            <person name="Nobrega F."/>
            <person name="Rodrigues L."/>
            <person name="Saibo N.J.M."/>
            <person name="Varela M.C."/>
            <person name="Egas C."/>
            <person name="Matos J."/>
            <person name="Miguel C.M."/>
            <person name="Oliveira M.M."/>
            <person name="Ricardo C.P."/>
            <person name="Goncalves S."/>
        </authorList>
    </citation>
    <scope>NUCLEOTIDE SEQUENCE [LARGE SCALE GENOMIC DNA]</scope>
    <source>
        <strain evidence="2">cv. HL8</strain>
    </source>
</reference>
<evidence type="ECO:0000313" key="1">
    <source>
        <dbReference type="EMBL" id="KAK7847098.1"/>
    </source>
</evidence>
<keyword evidence="2" id="KW-1185">Reference proteome</keyword>
<comment type="caution">
    <text evidence="1">The sequence shown here is derived from an EMBL/GenBank/DDBJ whole genome shotgun (WGS) entry which is preliminary data.</text>
</comment>
<protein>
    <submittedName>
        <fullName evidence="1">Uncharacterized protein</fullName>
    </submittedName>
</protein>
<proteinExistence type="predicted"/>
<organism evidence="1 2">
    <name type="scientific">Quercus suber</name>
    <name type="common">Cork oak</name>
    <dbReference type="NCBI Taxonomy" id="58331"/>
    <lineage>
        <taxon>Eukaryota</taxon>
        <taxon>Viridiplantae</taxon>
        <taxon>Streptophyta</taxon>
        <taxon>Embryophyta</taxon>
        <taxon>Tracheophyta</taxon>
        <taxon>Spermatophyta</taxon>
        <taxon>Magnoliopsida</taxon>
        <taxon>eudicotyledons</taxon>
        <taxon>Gunneridae</taxon>
        <taxon>Pentapetalae</taxon>
        <taxon>rosids</taxon>
        <taxon>fabids</taxon>
        <taxon>Fagales</taxon>
        <taxon>Fagaceae</taxon>
        <taxon>Quercus</taxon>
    </lineage>
</organism>